<keyword evidence="5 7" id="KW-0472">Membrane</keyword>
<evidence type="ECO:0000313" key="9">
    <source>
        <dbReference type="EMBL" id="OCK74730.1"/>
    </source>
</evidence>
<evidence type="ECO:0000313" key="10">
    <source>
        <dbReference type="Proteomes" id="UP000250266"/>
    </source>
</evidence>
<feature type="transmembrane region" description="Helical" evidence="7">
    <location>
        <begin position="164"/>
        <end position="188"/>
    </location>
</feature>
<dbReference type="Pfam" id="PF01490">
    <property type="entry name" value="Aa_trans"/>
    <property type="match status" value="1"/>
</dbReference>
<evidence type="ECO:0000256" key="3">
    <source>
        <dbReference type="ARBA" id="ARBA00022692"/>
    </source>
</evidence>
<protein>
    <submittedName>
        <fullName evidence="9">Oligopeptide transporter protein</fullName>
    </submittedName>
</protein>
<evidence type="ECO:0000259" key="8">
    <source>
        <dbReference type="Pfam" id="PF01490"/>
    </source>
</evidence>
<gene>
    <name evidence="9" type="ORF">K432DRAFT_409624</name>
</gene>
<feature type="transmembrane region" description="Helical" evidence="7">
    <location>
        <begin position="136"/>
        <end position="158"/>
    </location>
</feature>
<dbReference type="GO" id="GO:0016020">
    <property type="term" value="C:membrane"/>
    <property type="evidence" value="ECO:0007669"/>
    <property type="project" value="UniProtKB-SubCell"/>
</dbReference>
<dbReference type="Proteomes" id="UP000250266">
    <property type="component" value="Unassembled WGS sequence"/>
</dbReference>
<evidence type="ECO:0000256" key="5">
    <source>
        <dbReference type="ARBA" id="ARBA00023136"/>
    </source>
</evidence>
<keyword evidence="10" id="KW-1185">Reference proteome</keyword>
<sequence length="601" mass="65214">MANAGNFLGGGEDPRISIDAGAPGGPIAPQQRLLHDPAVSFDEYHYYALRTRAEEDSAQHLETGHKTGILQIIFPPKNGPSAVSTTPPNESPGNDEKRQGSVTADTNLTRIDQRLHISNEEWTNASRALRTATWAACFYLITTDILGPFGIGFAIGTLGWGPGIALFTVFGLAAGYGGYLLWISFLGLDSYEFPLRNYGDLAFRIYGSIPRHFVNILQSIQLLCSVGLIVISNGQAISQVSKFRLCYAVCCLIWAICGFGLGQVRTLQRFGWLANVAIWINLMIMFISMGTIAHSPPNYSVAAFGSAGATTVPADVTPDANGVFPPVKHYAGLPNPSSLIGSINGLMQGVYAYSGAQLFIEFMAEMRRPRDFIKAMWGAQCFIYIVYMFYGCFVYGYQGQYTYSLAYLGVSPYGWQTVGNMLAVLSGIIAAALYGNIGIKVLYNNVLMDLFNAPPLTTKKGKILWATIVPIYWSIAYIVAAAIPDFFGLVSVVAAFCAVQFTYSFPPILALGYIIHKGAMRPDENFDPATGQVTHFDSGLRRWARGFMKGPWYFSVLNVIHIGAALATAGLGAYAAIMGMIAAFKDPQVNAFSCHSPLDSS</sequence>
<reference evidence="9 10" key="1">
    <citation type="journal article" date="2016" name="Nat. Commun.">
        <title>Ectomycorrhizal ecology is imprinted in the genome of the dominant symbiotic fungus Cenococcum geophilum.</title>
        <authorList>
            <consortium name="DOE Joint Genome Institute"/>
            <person name="Peter M."/>
            <person name="Kohler A."/>
            <person name="Ohm R.A."/>
            <person name="Kuo A."/>
            <person name="Krutzmann J."/>
            <person name="Morin E."/>
            <person name="Arend M."/>
            <person name="Barry K.W."/>
            <person name="Binder M."/>
            <person name="Choi C."/>
            <person name="Clum A."/>
            <person name="Copeland A."/>
            <person name="Grisel N."/>
            <person name="Haridas S."/>
            <person name="Kipfer T."/>
            <person name="LaButti K."/>
            <person name="Lindquist E."/>
            <person name="Lipzen A."/>
            <person name="Maire R."/>
            <person name="Meier B."/>
            <person name="Mihaltcheva S."/>
            <person name="Molinier V."/>
            <person name="Murat C."/>
            <person name="Poggeler S."/>
            <person name="Quandt C.A."/>
            <person name="Sperisen C."/>
            <person name="Tritt A."/>
            <person name="Tisserant E."/>
            <person name="Crous P.W."/>
            <person name="Henrissat B."/>
            <person name="Nehls U."/>
            <person name="Egli S."/>
            <person name="Spatafora J.W."/>
            <person name="Grigoriev I.V."/>
            <person name="Martin F.M."/>
        </authorList>
    </citation>
    <scope>NUCLEOTIDE SEQUENCE [LARGE SCALE GENOMIC DNA]</scope>
    <source>
        <strain evidence="9 10">CBS 459.81</strain>
    </source>
</reference>
<feature type="transmembrane region" description="Helical" evidence="7">
    <location>
        <begin position="245"/>
        <end position="264"/>
    </location>
</feature>
<accession>A0A8E2E017</accession>
<feature type="compositionally biased region" description="Polar residues" evidence="6">
    <location>
        <begin position="81"/>
        <end position="92"/>
    </location>
</feature>
<evidence type="ECO:0000256" key="1">
    <source>
        <dbReference type="ARBA" id="ARBA00004370"/>
    </source>
</evidence>
<feature type="transmembrane region" description="Helical" evidence="7">
    <location>
        <begin position="418"/>
        <end position="443"/>
    </location>
</feature>
<organism evidence="9 10">
    <name type="scientific">Lepidopterella palustris CBS 459.81</name>
    <dbReference type="NCBI Taxonomy" id="1314670"/>
    <lineage>
        <taxon>Eukaryota</taxon>
        <taxon>Fungi</taxon>
        <taxon>Dikarya</taxon>
        <taxon>Ascomycota</taxon>
        <taxon>Pezizomycotina</taxon>
        <taxon>Dothideomycetes</taxon>
        <taxon>Pleosporomycetidae</taxon>
        <taxon>Mytilinidiales</taxon>
        <taxon>Argynnaceae</taxon>
        <taxon>Lepidopterella</taxon>
    </lineage>
</organism>
<feature type="transmembrane region" description="Helical" evidence="7">
    <location>
        <begin position="552"/>
        <end position="577"/>
    </location>
</feature>
<feature type="transmembrane region" description="Helical" evidence="7">
    <location>
        <begin position="489"/>
        <end position="515"/>
    </location>
</feature>
<dbReference type="OrthoDB" id="40134at2759"/>
<name>A0A8E2E017_9PEZI</name>
<evidence type="ECO:0000256" key="7">
    <source>
        <dbReference type="SAM" id="Phobius"/>
    </source>
</evidence>
<comment type="subcellular location">
    <subcellularLocation>
        <location evidence="1">Membrane</location>
    </subcellularLocation>
</comment>
<keyword evidence="2" id="KW-0813">Transport</keyword>
<feature type="transmembrane region" description="Helical" evidence="7">
    <location>
        <begin position="463"/>
        <end position="483"/>
    </location>
</feature>
<evidence type="ECO:0000256" key="4">
    <source>
        <dbReference type="ARBA" id="ARBA00022989"/>
    </source>
</evidence>
<feature type="region of interest" description="Disordered" evidence="6">
    <location>
        <begin position="1"/>
        <end position="32"/>
    </location>
</feature>
<feature type="region of interest" description="Disordered" evidence="6">
    <location>
        <begin position="77"/>
        <end position="104"/>
    </location>
</feature>
<dbReference type="InterPro" id="IPR013057">
    <property type="entry name" value="AA_transpt_TM"/>
</dbReference>
<feature type="transmembrane region" description="Helical" evidence="7">
    <location>
        <begin position="375"/>
        <end position="398"/>
    </location>
</feature>
<evidence type="ECO:0000256" key="2">
    <source>
        <dbReference type="ARBA" id="ARBA00022448"/>
    </source>
</evidence>
<evidence type="ECO:0000256" key="6">
    <source>
        <dbReference type="SAM" id="MobiDB-lite"/>
    </source>
</evidence>
<dbReference type="AlphaFoldDB" id="A0A8E2E017"/>
<keyword evidence="4 7" id="KW-1133">Transmembrane helix</keyword>
<dbReference type="PANTHER" id="PTHR48017">
    <property type="entry name" value="OS05G0424000 PROTEIN-RELATED"/>
    <property type="match status" value="1"/>
</dbReference>
<feature type="domain" description="Amino acid transporter transmembrane" evidence="8">
    <location>
        <begin position="131"/>
        <end position="511"/>
    </location>
</feature>
<dbReference type="EMBL" id="KV745425">
    <property type="protein sequence ID" value="OCK74730.1"/>
    <property type="molecule type" value="Genomic_DNA"/>
</dbReference>
<proteinExistence type="predicted"/>
<feature type="transmembrane region" description="Helical" evidence="7">
    <location>
        <begin position="270"/>
        <end position="289"/>
    </location>
</feature>
<keyword evidence="3 7" id="KW-0812">Transmembrane</keyword>